<protein>
    <submittedName>
        <fullName evidence="2">Small acid-soluble spore protein Tlp</fullName>
    </submittedName>
</protein>
<dbReference type="KEGG" id="panc:E2636_03735"/>
<evidence type="ECO:0000256" key="1">
    <source>
        <dbReference type="SAM" id="Coils"/>
    </source>
</evidence>
<accession>A0A4P6ZVV1</accession>
<evidence type="ECO:0000313" key="3">
    <source>
        <dbReference type="Proteomes" id="UP000294292"/>
    </source>
</evidence>
<dbReference type="EMBL" id="CP038015">
    <property type="protein sequence ID" value="QBP40314.1"/>
    <property type="molecule type" value="Genomic_DNA"/>
</dbReference>
<dbReference type="InterPro" id="IPR017524">
    <property type="entry name" value="SASP_thioredoxin-like"/>
</dbReference>
<feature type="coiled-coil region" evidence="1">
    <location>
        <begin position="15"/>
        <end position="64"/>
    </location>
</feature>
<keyword evidence="3" id="KW-1185">Reference proteome</keyword>
<proteinExistence type="inferred from homology"/>
<dbReference type="NCBIfam" id="TIGR03090">
    <property type="entry name" value="SASP_tlp"/>
    <property type="match status" value="1"/>
</dbReference>
<dbReference type="OrthoDB" id="1799076at2"/>
<keyword evidence="1" id="KW-0175">Coiled coil</keyword>
<dbReference type="Pfam" id="PF19824">
    <property type="entry name" value="Tlp"/>
    <property type="match status" value="1"/>
</dbReference>
<evidence type="ECO:0000313" key="2">
    <source>
        <dbReference type="EMBL" id="QBP40314.1"/>
    </source>
</evidence>
<organism evidence="2 3">
    <name type="scientific">Paenisporosarcina antarctica</name>
    <dbReference type="NCBI Taxonomy" id="417367"/>
    <lineage>
        <taxon>Bacteria</taxon>
        <taxon>Bacillati</taxon>
        <taxon>Bacillota</taxon>
        <taxon>Bacilli</taxon>
        <taxon>Bacillales</taxon>
        <taxon>Caryophanaceae</taxon>
        <taxon>Paenisporosarcina</taxon>
    </lineage>
</organism>
<dbReference type="AlphaFoldDB" id="A0A4P6ZVV1"/>
<dbReference type="RefSeq" id="WP_134209049.1">
    <property type="nucleotide sequence ID" value="NZ_CP038015.1"/>
</dbReference>
<dbReference type="Proteomes" id="UP000294292">
    <property type="component" value="Chromosome"/>
</dbReference>
<dbReference type="HAMAP" id="MF_01506">
    <property type="entry name" value="Tlp"/>
    <property type="match status" value="1"/>
</dbReference>
<reference evidence="2 3" key="1">
    <citation type="submission" date="2019-03" db="EMBL/GenBank/DDBJ databases">
        <title>Complete genome sequence of Paenisporosarcina antarctica CGMCC 1.6503T.</title>
        <authorList>
            <person name="Rong J.-C."/>
            <person name="Chi N.-Y."/>
            <person name="Zhang Q.-F."/>
        </authorList>
    </citation>
    <scope>NUCLEOTIDE SEQUENCE [LARGE SCALE GENOMIC DNA]</scope>
    <source>
        <strain evidence="2 3">CGMCC 1.6503</strain>
    </source>
</reference>
<gene>
    <name evidence="2" type="ORF">E2636_03735</name>
</gene>
<sequence length="78" mass="9139">MSWNTPKPDDRSDNAKKLKEMKNNTVDNMEAAEETMHFADGKELQEIKQKNARRKESIEGFQKEIEDEVVHQKGYTQN</sequence>
<name>A0A4P6ZVV1_9BACL</name>